<dbReference type="AlphaFoldDB" id="A7S7I7"/>
<reference evidence="6 7" key="1">
    <citation type="journal article" date="2007" name="Science">
        <title>Sea anemone genome reveals ancestral eumetazoan gene repertoire and genomic organization.</title>
        <authorList>
            <person name="Putnam N.H."/>
            <person name="Srivastava M."/>
            <person name="Hellsten U."/>
            <person name="Dirks B."/>
            <person name="Chapman J."/>
            <person name="Salamov A."/>
            <person name="Terry A."/>
            <person name="Shapiro H."/>
            <person name="Lindquist E."/>
            <person name="Kapitonov V.V."/>
            <person name="Jurka J."/>
            <person name="Genikhovich G."/>
            <person name="Grigoriev I.V."/>
            <person name="Lucas S.M."/>
            <person name="Steele R.E."/>
            <person name="Finnerty J.R."/>
            <person name="Technau U."/>
            <person name="Martindale M.Q."/>
            <person name="Rokhsar D.S."/>
        </authorList>
    </citation>
    <scope>NUCLEOTIDE SEQUENCE [LARGE SCALE GENOMIC DNA]</scope>
    <source>
        <strain evidence="7">CH2 X CH6</strain>
    </source>
</reference>
<evidence type="ECO:0000313" key="6">
    <source>
        <dbReference type="EMBL" id="EDO40337.1"/>
    </source>
</evidence>
<dbReference type="STRING" id="45351.A7S7I7"/>
<feature type="short sequence motif" description="GXGXXG" evidence="4">
    <location>
        <begin position="12"/>
        <end position="17"/>
    </location>
</feature>
<evidence type="ECO:0000256" key="4">
    <source>
        <dbReference type="PROSITE-ProRule" id="PRU01161"/>
    </source>
</evidence>
<keyword evidence="2 4" id="KW-0378">Hydrolase</keyword>
<evidence type="ECO:0000313" key="7">
    <source>
        <dbReference type="Proteomes" id="UP000001593"/>
    </source>
</evidence>
<keyword evidence="3 4" id="KW-0443">Lipid metabolism</keyword>
<dbReference type="GO" id="GO:0055088">
    <property type="term" value="P:lipid homeostasis"/>
    <property type="evidence" value="ECO:0000318"/>
    <property type="project" value="GO_Central"/>
</dbReference>
<dbReference type="FunFam" id="3.40.1090.10:FF:000003">
    <property type="entry name" value="Patatin-like phospholipase domain-containing protein 2"/>
    <property type="match status" value="1"/>
</dbReference>
<dbReference type="OrthoDB" id="197155at2759"/>
<sequence length="264" mass="29555">MTESNFNLTFSGCGFLGIYHLGVVSCMKDNAPSFLAKVKCFGGASAGSFASTALLMDLNIAESSEFVLRLAKRARTLTLGPLHPNFRILQTLRRSFEKILPENAHELASGRLHISLTRVSDFTNLIVSEFHSKEDLIEALMASSHVPFYSGILPAKFRGTYYIDGGLSDNLPQHFTEGETITVSPFSGESDICPNDGSPNFAHFDIRNTSVQFTLQNLYRCSRAFFPPEAEVLVEMCKQGYRDTMRFLQTHCKFKYMWAFLVCI</sequence>
<dbReference type="EC" id="3.1.1.3" evidence="1"/>
<feature type="active site" description="Proton acceptor" evidence="4">
    <location>
        <position position="164"/>
    </location>
</feature>
<dbReference type="Pfam" id="PF01734">
    <property type="entry name" value="Patatin"/>
    <property type="match status" value="1"/>
</dbReference>
<evidence type="ECO:0000256" key="1">
    <source>
        <dbReference type="ARBA" id="ARBA00013279"/>
    </source>
</evidence>
<dbReference type="PROSITE" id="PS51635">
    <property type="entry name" value="PNPLA"/>
    <property type="match status" value="1"/>
</dbReference>
<dbReference type="PANTHER" id="PTHR12406">
    <property type="entry name" value="CALCIUM-INDEPENDENT PHOSPHOLIPASE A2 IPLA2 -RELATED"/>
    <property type="match status" value="1"/>
</dbReference>
<feature type="active site" description="Nucleophile" evidence="4">
    <location>
        <position position="45"/>
    </location>
</feature>
<dbReference type="SUPFAM" id="SSF52151">
    <property type="entry name" value="FabD/lysophospholipase-like"/>
    <property type="match status" value="1"/>
</dbReference>
<dbReference type="InterPro" id="IPR033562">
    <property type="entry name" value="PLPL"/>
</dbReference>
<protein>
    <recommendedName>
        <fullName evidence="1">triacylglycerol lipase</fullName>
        <ecNumber evidence="1">3.1.1.3</ecNumber>
    </recommendedName>
</protein>
<keyword evidence="7" id="KW-1185">Reference proteome</keyword>
<dbReference type="GO" id="GO:0004806">
    <property type="term" value="F:triacylglycerol lipase activity"/>
    <property type="evidence" value="ECO:0000318"/>
    <property type="project" value="GO_Central"/>
</dbReference>
<proteinExistence type="predicted"/>
<gene>
    <name evidence="6" type="ORF">NEMVEDRAFT_v1g107650</name>
</gene>
<dbReference type="GO" id="GO:0019433">
    <property type="term" value="P:triglyceride catabolic process"/>
    <property type="evidence" value="ECO:0000318"/>
    <property type="project" value="GO_Central"/>
</dbReference>
<accession>A7S7I7</accession>
<dbReference type="InterPro" id="IPR016035">
    <property type="entry name" value="Acyl_Trfase/lysoPLipase"/>
</dbReference>
<dbReference type="Gene3D" id="3.40.1090.10">
    <property type="entry name" value="Cytosolic phospholipase A2 catalytic domain"/>
    <property type="match status" value="2"/>
</dbReference>
<dbReference type="InParanoid" id="A7S7I7"/>
<dbReference type="InterPro" id="IPR002641">
    <property type="entry name" value="PNPLA_dom"/>
</dbReference>
<dbReference type="PANTHER" id="PTHR12406:SF41">
    <property type="entry name" value="BRUMMER, ISOFORM B-RELATED"/>
    <property type="match status" value="1"/>
</dbReference>
<dbReference type="GO" id="GO:0016020">
    <property type="term" value="C:membrane"/>
    <property type="evidence" value="ECO:0000318"/>
    <property type="project" value="GO_Central"/>
</dbReference>
<feature type="short sequence motif" description="GXSXG" evidence="4">
    <location>
        <begin position="43"/>
        <end position="47"/>
    </location>
</feature>
<dbReference type="HOGENOM" id="CLU_018371_4_0_1"/>
<dbReference type="KEGG" id="nve:5512025"/>
<dbReference type="eggNOG" id="KOG3773">
    <property type="taxonomic scope" value="Eukaryota"/>
</dbReference>
<dbReference type="OMA" id="KEWNISF"/>
<evidence type="ECO:0000256" key="3">
    <source>
        <dbReference type="ARBA" id="ARBA00023098"/>
    </source>
</evidence>
<feature type="domain" description="PNPLA" evidence="5">
    <location>
        <begin position="8"/>
        <end position="177"/>
    </location>
</feature>
<dbReference type="PhylomeDB" id="A7S7I7"/>
<dbReference type="GO" id="GO:0005737">
    <property type="term" value="C:cytoplasm"/>
    <property type="evidence" value="ECO:0000318"/>
    <property type="project" value="GO_Central"/>
</dbReference>
<feature type="short sequence motif" description="DGA/G" evidence="4">
    <location>
        <begin position="164"/>
        <end position="166"/>
    </location>
</feature>
<keyword evidence="4" id="KW-0442">Lipid degradation</keyword>
<name>A7S7I7_NEMVE</name>
<evidence type="ECO:0000259" key="5">
    <source>
        <dbReference type="PROSITE" id="PS51635"/>
    </source>
</evidence>
<organism evidence="6 7">
    <name type="scientific">Nematostella vectensis</name>
    <name type="common">Starlet sea anemone</name>
    <dbReference type="NCBI Taxonomy" id="45351"/>
    <lineage>
        <taxon>Eukaryota</taxon>
        <taxon>Metazoa</taxon>
        <taxon>Cnidaria</taxon>
        <taxon>Anthozoa</taxon>
        <taxon>Hexacorallia</taxon>
        <taxon>Actiniaria</taxon>
        <taxon>Edwardsiidae</taxon>
        <taxon>Nematostella</taxon>
    </lineage>
</organism>
<dbReference type="EMBL" id="DS469593">
    <property type="protein sequence ID" value="EDO40337.1"/>
    <property type="molecule type" value="Genomic_DNA"/>
</dbReference>
<evidence type="ECO:0000256" key="2">
    <source>
        <dbReference type="ARBA" id="ARBA00022801"/>
    </source>
</evidence>
<dbReference type="GO" id="GO:0005811">
    <property type="term" value="C:lipid droplet"/>
    <property type="evidence" value="ECO:0000318"/>
    <property type="project" value="GO_Central"/>
</dbReference>
<dbReference type="Proteomes" id="UP000001593">
    <property type="component" value="Unassembled WGS sequence"/>
</dbReference>